<dbReference type="Pfam" id="PF05769">
    <property type="entry name" value="SIKE"/>
    <property type="match status" value="1"/>
</dbReference>
<reference evidence="3 4" key="1">
    <citation type="submission" date="2019-08" db="EMBL/GenBank/DDBJ databases">
        <title>The genome of the soybean aphid Biotype 1, its phylome, world population structure and adaptation to the North American continent.</title>
        <authorList>
            <person name="Giordano R."/>
            <person name="Donthu R.K."/>
            <person name="Hernandez A.G."/>
            <person name="Wright C.L."/>
            <person name="Zimin A.V."/>
        </authorList>
    </citation>
    <scope>NUCLEOTIDE SEQUENCE [LARGE SCALE GENOMIC DNA]</scope>
    <source>
        <tissue evidence="3">Whole aphids</tissue>
    </source>
</reference>
<evidence type="ECO:0008006" key="5">
    <source>
        <dbReference type="Google" id="ProtNLM"/>
    </source>
</evidence>
<comment type="similarity">
    <text evidence="1">Belongs to the SIKE family.</text>
</comment>
<dbReference type="InterPro" id="IPR008555">
    <property type="entry name" value="SIKE"/>
</dbReference>
<keyword evidence="2" id="KW-0175">Coiled coil</keyword>
<comment type="caution">
    <text evidence="3">The sequence shown here is derived from an EMBL/GenBank/DDBJ whole genome shotgun (WGS) entry which is preliminary data.</text>
</comment>
<dbReference type="PANTHER" id="PTHR12186">
    <property type="entry name" value="SIKE FAMILY MEMBER"/>
    <property type="match status" value="1"/>
</dbReference>
<evidence type="ECO:0000313" key="3">
    <source>
        <dbReference type="EMBL" id="KAE9524744.1"/>
    </source>
</evidence>
<evidence type="ECO:0000256" key="1">
    <source>
        <dbReference type="ARBA" id="ARBA00005537"/>
    </source>
</evidence>
<dbReference type="PANTHER" id="PTHR12186:SF2">
    <property type="entry name" value="FGFR1 ONCOGENE PARTNER 2 HOMOLOG"/>
    <property type="match status" value="1"/>
</dbReference>
<gene>
    <name evidence="3" type="ORF">AGLY_014794</name>
</gene>
<dbReference type="AlphaFoldDB" id="A0A6G0T3H2"/>
<evidence type="ECO:0000256" key="2">
    <source>
        <dbReference type="ARBA" id="ARBA00023054"/>
    </source>
</evidence>
<keyword evidence="4" id="KW-1185">Reference proteome</keyword>
<protein>
    <recommendedName>
        <fullName evidence="5">FGFR1 oncogene partner 2 homolog</fullName>
    </recommendedName>
</protein>
<sequence>MSVTVQQILSDAKRLASKLKEHDTAADSLLSQAQFVYKKIDAMKQYTDDLSELNDMEEGGLPHEELVNSIRTESRQLQEIVRENRILKAMVAEHQTALEMIMSKYRSQVSQLVAQSSANQHINNNIAAKTIEEKNALIVQQEERIKEMMAVMSLASRLEAEEASKKEEIIGRLQVENQTLRKLLKISSDLSVEKEPDQTLAST</sequence>
<accession>A0A6G0T3H2</accession>
<proteinExistence type="inferred from homology"/>
<organism evidence="3 4">
    <name type="scientific">Aphis glycines</name>
    <name type="common">Soybean aphid</name>
    <dbReference type="NCBI Taxonomy" id="307491"/>
    <lineage>
        <taxon>Eukaryota</taxon>
        <taxon>Metazoa</taxon>
        <taxon>Ecdysozoa</taxon>
        <taxon>Arthropoda</taxon>
        <taxon>Hexapoda</taxon>
        <taxon>Insecta</taxon>
        <taxon>Pterygota</taxon>
        <taxon>Neoptera</taxon>
        <taxon>Paraneoptera</taxon>
        <taxon>Hemiptera</taxon>
        <taxon>Sternorrhyncha</taxon>
        <taxon>Aphidomorpha</taxon>
        <taxon>Aphidoidea</taxon>
        <taxon>Aphididae</taxon>
        <taxon>Aphidini</taxon>
        <taxon>Aphis</taxon>
        <taxon>Aphis</taxon>
    </lineage>
</organism>
<dbReference type="EMBL" id="VYZN01000065">
    <property type="protein sequence ID" value="KAE9524744.1"/>
    <property type="molecule type" value="Genomic_DNA"/>
</dbReference>
<evidence type="ECO:0000313" key="4">
    <source>
        <dbReference type="Proteomes" id="UP000475862"/>
    </source>
</evidence>
<dbReference type="OrthoDB" id="21214at2759"/>
<dbReference type="Proteomes" id="UP000475862">
    <property type="component" value="Unassembled WGS sequence"/>
</dbReference>
<name>A0A6G0T3H2_APHGL</name>